<keyword evidence="4" id="KW-0408">Iron</keyword>
<comment type="subcellular location">
    <subcellularLocation>
        <location evidence="1">Cell membrane</location>
    </subcellularLocation>
</comment>
<gene>
    <name evidence="9" type="ORF">HNQ41_003031</name>
</gene>
<dbReference type="InterPro" id="IPR017900">
    <property type="entry name" value="4Fe4S_Fe_S_CS"/>
</dbReference>
<dbReference type="PANTHER" id="PTHR30224:SF4">
    <property type="entry name" value="ELECTRON TRANSPORT PROTEIN YCCM-RELATED"/>
    <property type="match status" value="1"/>
</dbReference>
<sequence length="335" mass="38960">MNRLKKKMKKQIQKTPLQMTRRAVQLAFIIFLLFVGWQFYQFYLHFHTLGEEPFVERPAAVEGFLPISALLAFRVWITTWHFDYIHPAGFVLFLFFIASGIFFRKTFCSWMCPVGTISEWMSNLGKKLFKRQFEPPKWLRYILRSIKYLLLIWFVKMVIEMPLVGAIAFMNSDYNKIADVHMLMFFIDVSVLALTVVLVLFVLSLFIKNFWCRFLCPYGALIGLGGLFGVTAITRNEETCIDCKQCTKVCPVAIEVSEKSQVRSPDCSACMHCVEVCPKKDTLYMSSAGFKLNKWIVPTVFFVLFFGTVVIAQLTGNWNTSITYEQYQNLIYFMD</sequence>
<evidence type="ECO:0000256" key="3">
    <source>
        <dbReference type="ARBA" id="ARBA00022723"/>
    </source>
</evidence>
<comment type="caution">
    <text evidence="9">The sequence shown here is derived from an EMBL/GenBank/DDBJ whole genome shotgun (WGS) entry which is preliminary data.</text>
</comment>
<keyword evidence="5" id="KW-0411">Iron-sulfur</keyword>
<dbReference type="AlphaFoldDB" id="A0A840QU39"/>
<dbReference type="Gene3D" id="3.30.70.20">
    <property type="match status" value="1"/>
</dbReference>
<feature type="transmembrane region" description="Helical" evidence="7">
    <location>
        <begin position="295"/>
        <end position="314"/>
    </location>
</feature>
<dbReference type="PANTHER" id="PTHR30224">
    <property type="entry name" value="ELECTRON TRANSPORT PROTEIN"/>
    <property type="match status" value="1"/>
</dbReference>
<evidence type="ECO:0000256" key="7">
    <source>
        <dbReference type="SAM" id="Phobius"/>
    </source>
</evidence>
<dbReference type="RefSeq" id="WP_184665214.1">
    <property type="nucleotide sequence ID" value="NZ_JACHHB010000017.1"/>
</dbReference>
<evidence type="ECO:0000256" key="6">
    <source>
        <dbReference type="ARBA" id="ARBA00023136"/>
    </source>
</evidence>
<feature type="domain" description="4Fe-4S ferredoxin-type" evidence="8">
    <location>
        <begin position="231"/>
        <end position="259"/>
    </location>
</feature>
<evidence type="ECO:0000256" key="4">
    <source>
        <dbReference type="ARBA" id="ARBA00023004"/>
    </source>
</evidence>
<feature type="transmembrane region" description="Helical" evidence="7">
    <location>
        <begin position="84"/>
        <end position="103"/>
    </location>
</feature>
<dbReference type="GO" id="GO:0051536">
    <property type="term" value="F:iron-sulfur cluster binding"/>
    <property type="evidence" value="ECO:0007669"/>
    <property type="project" value="UniProtKB-KW"/>
</dbReference>
<evidence type="ECO:0000313" key="10">
    <source>
        <dbReference type="Proteomes" id="UP000551878"/>
    </source>
</evidence>
<accession>A0A840QU39</accession>
<dbReference type="PROSITE" id="PS51379">
    <property type="entry name" value="4FE4S_FER_2"/>
    <property type="match status" value="1"/>
</dbReference>
<dbReference type="PROSITE" id="PS00198">
    <property type="entry name" value="4FE4S_FER_1"/>
    <property type="match status" value="2"/>
</dbReference>
<dbReference type="SUPFAM" id="SSF54862">
    <property type="entry name" value="4Fe-4S ferredoxins"/>
    <property type="match status" value="1"/>
</dbReference>
<dbReference type="InterPro" id="IPR017896">
    <property type="entry name" value="4Fe4S_Fe-S-bd"/>
</dbReference>
<evidence type="ECO:0000256" key="2">
    <source>
        <dbReference type="ARBA" id="ARBA00022475"/>
    </source>
</evidence>
<dbReference type="Pfam" id="PF13237">
    <property type="entry name" value="Fer4_10"/>
    <property type="match status" value="1"/>
</dbReference>
<keyword evidence="2" id="KW-1003">Cell membrane</keyword>
<dbReference type="GO" id="GO:0046872">
    <property type="term" value="F:metal ion binding"/>
    <property type="evidence" value="ECO:0007669"/>
    <property type="project" value="UniProtKB-KW"/>
</dbReference>
<keyword evidence="7" id="KW-0812">Transmembrane</keyword>
<feature type="transmembrane region" description="Helical" evidence="7">
    <location>
        <begin position="148"/>
        <end position="170"/>
    </location>
</feature>
<dbReference type="EMBL" id="JACHHB010000017">
    <property type="protein sequence ID" value="MBB5174808.1"/>
    <property type="molecule type" value="Genomic_DNA"/>
</dbReference>
<dbReference type="Proteomes" id="UP000551878">
    <property type="component" value="Unassembled WGS sequence"/>
</dbReference>
<reference evidence="9 10" key="1">
    <citation type="submission" date="2020-08" db="EMBL/GenBank/DDBJ databases">
        <title>Genomic Encyclopedia of Type Strains, Phase IV (KMG-IV): sequencing the most valuable type-strain genomes for metagenomic binning, comparative biology and taxonomic classification.</title>
        <authorList>
            <person name="Goeker M."/>
        </authorList>
    </citation>
    <scope>NUCLEOTIDE SEQUENCE [LARGE SCALE GENOMIC DNA]</scope>
    <source>
        <strain evidence="9 10">DSM 24696</strain>
    </source>
</reference>
<evidence type="ECO:0000259" key="8">
    <source>
        <dbReference type="PROSITE" id="PS51379"/>
    </source>
</evidence>
<keyword evidence="3" id="KW-0479">Metal-binding</keyword>
<evidence type="ECO:0000313" key="9">
    <source>
        <dbReference type="EMBL" id="MBB5174808.1"/>
    </source>
</evidence>
<feature type="transmembrane region" description="Helical" evidence="7">
    <location>
        <begin position="21"/>
        <end position="40"/>
    </location>
</feature>
<dbReference type="GO" id="GO:0005886">
    <property type="term" value="C:plasma membrane"/>
    <property type="evidence" value="ECO:0007669"/>
    <property type="project" value="UniProtKB-SubCell"/>
</dbReference>
<keyword evidence="10" id="KW-1185">Reference proteome</keyword>
<feature type="transmembrane region" description="Helical" evidence="7">
    <location>
        <begin position="182"/>
        <end position="207"/>
    </location>
</feature>
<dbReference type="InterPro" id="IPR052378">
    <property type="entry name" value="NosR_regulator"/>
</dbReference>
<protein>
    <submittedName>
        <fullName evidence="9">Polyferredoxin</fullName>
    </submittedName>
</protein>
<dbReference type="Pfam" id="PF12801">
    <property type="entry name" value="Fer4_5"/>
    <property type="match status" value="2"/>
</dbReference>
<organism evidence="9 10">
    <name type="scientific">Texcoconibacillus texcoconensis</name>
    <dbReference type="NCBI Taxonomy" id="1095777"/>
    <lineage>
        <taxon>Bacteria</taxon>
        <taxon>Bacillati</taxon>
        <taxon>Bacillota</taxon>
        <taxon>Bacilli</taxon>
        <taxon>Bacillales</taxon>
        <taxon>Bacillaceae</taxon>
        <taxon>Texcoconibacillus</taxon>
    </lineage>
</organism>
<evidence type="ECO:0000256" key="1">
    <source>
        <dbReference type="ARBA" id="ARBA00004236"/>
    </source>
</evidence>
<name>A0A840QU39_9BACI</name>
<keyword evidence="7" id="KW-1133">Transmembrane helix</keyword>
<proteinExistence type="predicted"/>
<evidence type="ECO:0000256" key="5">
    <source>
        <dbReference type="ARBA" id="ARBA00023014"/>
    </source>
</evidence>
<keyword evidence="6 7" id="KW-0472">Membrane</keyword>
<feature type="transmembrane region" description="Helical" evidence="7">
    <location>
        <begin position="214"/>
        <end position="234"/>
    </location>
</feature>